<dbReference type="Gene3D" id="1.10.260.40">
    <property type="entry name" value="lambda repressor-like DNA-binding domains"/>
    <property type="match status" value="1"/>
</dbReference>
<reference evidence="5 6" key="1">
    <citation type="submission" date="2019-11" db="EMBL/GenBank/DDBJ databases">
        <authorList>
            <person name="Dong K."/>
        </authorList>
    </citation>
    <scope>NUCLEOTIDE SEQUENCE [LARGE SCALE GENOMIC DNA]</scope>
    <source>
        <strain evidence="5 6">NBRC 111993</strain>
    </source>
</reference>
<dbReference type="Pfam" id="PF13377">
    <property type="entry name" value="Peripla_BP_3"/>
    <property type="match status" value="1"/>
</dbReference>
<dbReference type="PANTHER" id="PTHR30146">
    <property type="entry name" value="LACI-RELATED TRANSCRIPTIONAL REPRESSOR"/>
    <property type="match status" value="1"/>
</dbReference>
<dbReference type="Gene3D" id="3.40.50.2300">
    <property type="match status" value="2"/>
</dbReference>
<dbReference type="PANTHER" id="PTHR30146:SF33">
    <property type="entry name" value="TRANSCRIPTIONAL REGULATOR"/>
    <property type="match status" value="1"/>
</dbReference>
<name>A0A6L6JCQ2_9RHOB</name>
<protein>
    <submittedName>
        <fullName evidence="5">LacI family DNA-binding transcriptional regulator</fullName>
    </submittedName>
</protein>
<organism evidence="5 6">
    <name type="scientific">Paracoccus aestuariivivens</name>
    <dbReference type="NCBI Taxonomy" id="1820333"/>
    <lineage>
        <taxon>Bacteria</taxon>
        <taxon>Pseudomonadati</taxon>
        <taxon>Pseudomonadota</taxon>
        <taxon>Alphaproteobacteria</taxon>
        <taxon>Rhodobacterales</taxon>
        <taxon>Paracoccaceae</taxon>
        <taxon>Paracoccus</taxon>
    </lineage>
</organism>
<dbReference type="OrthoDB" id="7170131at2"/>
<keyword evidence="6" id="KW-1185">Reference proteome</keyword>
<proteinExistence type="predicted"/>
<evidence type="ECO:0000313" key="6">
    <source>
        <dbReference type="Proteomes" id="UP000478183"/>
    </source>
</evidence>
<dbReference type="GO" id="GO:0003700">
    <property type="term" value="F:DNA-binding transcription factor activity"/>
    <property type="evidence" value="ECO:0007669"/>
    <property type="project" value="TreeGrafter"/>
</dbReference>
<dbReference type="CDD" id="cd01392">
    <property type="entry name" value="HTH_LacI"/>
    <property type="match status" value="1"/>
</dbReference>
<feature type="domain" description="HTH lacI-type" evidence="4">
    <location>
        <begin position="1"/>
        <end position="53"/>
    </location>
</feature>
<dbReference type="SUPFAM" id="SSF47413">
    <property type="entry name" value="lambda repressor-like DNA-binding domains"/>
    <property type="match status" value="1"/>
</dbReference>
<dbReference type="SMART" id="SM00354">
    <property type="entry name" value="HTH_LACI"/>
    <property type="match status" value="1"/>
</dbReference>
<keyword evidence="2 5" id="KW-0238">DNA-binding</keyword>
<gene>
    <name evidence="5" type="ORF">GL286_18675</name>
</gene>
<dbReference type="AlphaFoldDB" id="A0A6L6JCQ2"/>
<dbReference type="InterPro" id="IPR046335">
    <property type="entry name" value="LacI/GalR-like_sensor"/>
</dbReference>
<keyword evidence="1" id="KW-0805">Transcription regulation</keyword>
<evidence type="ECO:0000256" key="3">
    <source>
        <dbReference type="ARBA" id="ARBA00023163"/>
    </source>
</evidence>
<dbReference type="Proteomes" id="UP000478183">
    <property type="component" value="Unassembled WGS sequence"/>
</dbReference>
<dbReference type="SUPFAM" id="SSF53822">
    <property type="entry name" value="Periplasmic binding protein-like I"/>
    <property type="match status" value="1"/>
</dbReference>
<dbReference type="PROSITE" id="PS50932">
    <property type="entry name" value="HTH_LACI_2"/>
    <property type="match status" value="1"/>
</dbReference>
<dbReference type="InterPro" id="IPR028082">
    <property type="entry name" value="Peripla_BP_I"/>
</dbReference>
<comment type="caution">
    <text evidence="5">The sequence shown here is derived from an EMBL/GenBank/DDBJ whole genome shotgun (WGS) entry which is preliminary data.</text>
</comment>
<dbReference type="InterPro" id="IPR010982">
    <property type="entry name" value="Lambda_DNA-bd_dom_sf"/>
</dbReference>
<dbReference type="Pfam" id="PF00356">
    <property type="entry name" value="LacI"/>
    <property type="match status" value="1"/>
</dbReference>
<evidence type="ECO:0000313" key="5">
    <source>
        <dbReference type="EMBL" id="MTH79740.1"/>
    </source>
</evidence>
<evidence type="ECO:0000256" key="2">
    <source>
        <dbReference type="ARBA" id="ARBA00023125"/>
    </source>
</evidence>
<sequence>MASIARLAGVTQPTVSRAFNHPEMLQPETLARIMEAVRQTGYVPNMVASSLVSRKTHLLAAIVPMLSNVVYTSFLRVFSARARDAGYQTMVFESGFSTEEEERLVEMALARRPDGILLTGVSHSKICRLRLKSAAIPVAEVWDLHDNPIDFCVGFSHSKGTQHVADYLLCKGYRRFAVISANDERALSREGIFGAAISAAGLPAALCHHLPGPASIGEGRKAFASLLAQGFDKGAIFCSSDLIAHGVLVEASVRAIDVPGQIAVMGFGDQDFAAQIVPPLTTLNIDRALMGDEAARLLIDRIEGREPENRVVDLGFRIVERATV</sequence>
<dbReference type="EMBL" id="WMIE01000019">
    <property type="protein sequence ID" value="MTH79740.1"/>
    <property type="molecule type" value="Genomic_DNA"/>
</dbReference>
<dbReference type="CDD" id="cd01575">
    <property type="entry name" value="PBP1_GntR"/>
    <property type="match status" value="1"/>
</dbReference>
<dbReference type="GO" id="GO:0000976">
    <property type="term" value="F:transcription cis-regulatory region binding"/>
    <property type="evidence" value="ECO:0007669"/>
    <property type="project" value="TreeGrafter"/>
</dbReference>
<accession>A0A6L6JCQ2</accession>
<evidence type="ECO:0000259" key="4">
    <source>
        <dbReference type="PROSITE" id="PS50932"/>
    </source>
</evidence>
<dbReference type="InterPro" id="IPR000843">
    <property type="entry name" value="HTH_LacI"/>
</dbReference>
<evidence type="ECO:0000256" key="1">
    <source>
        <dbReference type="ARBA" id="ARBA00023015"/>
    </source>
</evidence>
<keyword evidence="3" id="KW-0804">Transcription</keyword>